<evidence type="ECO:0000313" key="2">
    <source>
        <dbReference type="EMBL" id="MBB5234279.1"/>
    </source>
</evidence>
<keyword evidence="3" id="KW-1185">Reference proteome</keyword>
<dbReference type="RefSeq" id="WP_184027929.1">
    <property type="nucleotide sequence ID" value="NZ_JACHFN010000005.1"/>
</dbReference>
<proteinExistence type="predicted"/>
<dbReference type="InterPro" id="IPR021454">
    <property type="entry name" value="DUF3105"/>
</dbReference>
<reference evidence="2 3" key="1">
    <citation type="submission" date="2020-08" db="EMBL/GenBank/DDBJ databases">
        <title>Genomic Encyclopedia of Type Strains, Phase IV (KMG-IV): sequencing the most valuable type-strain genomes for metagenomic binning, comparative biology and taxonomic classification.</title>
        <authorList>
            <person name="Goeker M."/>
        </authorList>
    </citation>
    <scope>NUCLEOTIDE SEQUENCE [LARGE SCALE GENOMIC DNA]</scope>
    <source>
        <strain evidence="2 3">DSM 101791</strain>
    </source>
</reference>
<feature type="region of interest" description="Disordered" evidence="1">
    <location>
        <begin position="33"/>
        <end position="53"/>
    </location>
</feature>
<dbReference type="PANTHER" id="PTHR34179:SF1">
    <property type="entry name" value="TUMOR PROTEIN P53-INDUCIBLE PROTEIN 13"/>
    <property type="match status" value="1"/>
</dbReference>
<dbReference type="Proteomes" id="UP000525389">
    <property type="component" value="Unassembled WGS sequence"/>
</dbReference>
<accession>A0A7W8GET2</accession>
<name>A0A7W8GET2_9DEIO</name>
<dbReference type="AlphaFoldDB" id="A0A7W8GET2"/>
<gene>
    <name evidence="2" type="ORF">HNQ09_001717</name>
</gene>
<dbReference type="PROSITE" id="PS51257">
    <property type="entry name" value="PROKAR_LIPOPROTEIN"/>
    <property type="match status" value="1"/>
</dbReference>
<dbReference type="GO" id="GO:0005737">
    <property type="term" value="C:cytoplasm"/>
    <property type="evidence" value="ECO:0007669"/>
    <property type="project" value="TreeGrafter"/>
</dbReference>
<dbReference type="EMBL" id="JACHFN010000005">
    <property type="protein sequence ID" value="MBB5234279.1"/>
    <property type="molecule type" value="Genomic_DNA"/>
</dbReference>
<organism evidence="2 3">
    <name type="scientific">Deinococcus budaensis</name>
    <dbReference type="NCBI Taxonomy" id="1665626"/>
    <lineage>
        <taxon>Bacteria</taxon>
        <taxon>Thermotogati</taxon>
        <taxon>Deinococcota</taxon>
        <taxon>Deinococci</taxon>
        <taxon>Deinococcales</taxon>
        <taxon>Deinococcaceae</taxon>
        <taxon>Deinococcus</taxon>
    </lineage>
</organism>
<evidence type="ECO:0008006" key="4">
    <source>
        <dbReference type="Google" id="ProtNLM"/>
    </source>
</evidence>
<comment type="caution">
    <text evidence="2">The sequence shown here is derived from an EMBL/GenBank/DDBJ whole genome shotgun (WGS) entry which is preliminary data.</text>
</comment>
<sequence length="165" mass="17903">MKRLILLTLPALLAACTQGGDIEGVKTFKNEGGAHQPGRVAYEQSPPAGGPHNPAWQNCGVYDRPLYDEYAVHSLEHGAVWLSYKQDLPTSQVLQLKEVVAGRTYTLLSPHETQTAPLVLTAWNAQLEVQDVTDPRVQKFLQKYEQGGEAPEIGASCSGAYSGTV</sequence>
<dbReference type="PANTHER" id="PTHR34179">
    <property type="entry name" value="TUMOR PROTEIN P53-INDUCIBLE PROTEIN 13"/>
    <property type="match status" value="1"/>
</dbReference>
<evidence type="ECO:0000313" key="3">
    <source>
        <dbReference type="Proteomes" id="UP000525389"/>
    </source>
</evidence>
<dbReference type="Pfam" id="PF11303">
    <property type="entry name" value="DUF3105"/>
    <property type="match status" value="1"/>
</dbReference>
<protein>
    <recommendedName>
        <fullName evidence="4">DUF3105 domain-containing protein</fullName>
    </recommendedName>
</protein>
<evidence type="ECO:0000256" key="1">
    <source>
        <dbReference type="SAM" id="MobiDB-lite"/>
    </source>
</evidence>